<feature type="active site" evidence="5">
    <location>
        <position position="366"/>
    </location>
</feature>
<evidence type="ECO:0000256" key="6">
    <source>
        <dbReference type="SAM" id="MobiDB-lite"/>
    </source>
</evidence>
<keyword evidence="1 4" id="KW-0489">Methyltransferase</keyword>
<dbReference type="NCBIfam" id="TIGR00479">
    <property type="entry name" value="rumA"/>
    <property type="match status" value="1"/>
</dbReference>
<dbReference type="Gene3D" id="2.40.50.1070">
    <property type="match status" value="1"/>
</dbReference>
<evidence type="ECO:0000256" key="5">
    <source>
        <dbReference type="PROSITE-ProRule" id="PRU10015"/>
    </source>
</evidence>
<evidence type="ECO:0000256" key="1">
    <source>
        <dbReference type="ARBA" id="ARBA00022603"/>
    </source>
</evidence>
<dbReference type="PANTHER" id="PTHR11061">
    <property type="entry name" value="RNA M5U METHYLTRANSFERASE"/>
    <property type="match status" value="1"/>
</dbReference>
<dbReference type="Pfam" id="PF05958">
    <property type="entry name" value="tRNA_U5-meth_tr"/>
    <property type="match status" value="1"/>
</dbReference>
<feature type="binding site" evidence="4">
    <location>
        <position position="291"/>
    </location>
    <ligand>
        <name>S-adenosyl-L-methionine</name>
        <dbReference type="ChEBI" id="CHEBI:59789"/>
    </ligand>
</feature>
<feature type="binding site" evidence="4">
    <location>
        <position position="240"/>
    </location>
    <ligand>
        <name>S-adenosyl-L-methionine</name>
        <dbReference type="ChEBI" id="CHEBI:59789"/>
    </ligand>
</feature>
<dbReference type="Gene3D" id="3.40.50.150">
    <property type="entry name" value="Vaccinia Virus protein VP39"/>
    <property type="match status" value="1"/>
</dbReference>
<gene>
    <name evidence="7" type="primary">rlmD</name>
    <name evidence="7" type="ORF">H9710_02110</name>
</gene>
<dbReference type="InterPro" id="IPR030390">
    <property type="entry name" value="MeTrfase_TrmA_AS"/>
</dbReference>
<evidence type="ECO:0000313" key="8">
    <source>
        <dbReference type="Proteomes" id="UP000826793"/>
    </source>
</evidence>
<dbReference type="CDD" id="cd02440">
    <property type="entry name" value="AdoMet_MTases"/>
    <property type="match status" value="1"/>
</dbReference>
<dbReference type="GO" id="GO:0070475">
    <property type="term" value="P:rRNA base methylation"/>
    <property type="evidence" value="ECO:0007669"/>
    <property type="project" value="TreeGrafter"/>
</dbReference>
<evidence type="ECO:0000256" key="3">
    <source>
        <dbReference type="ARBA" id="ARBA00022691"/>
    </source>
</evidence>
<reference evidence="7" key="2">
    <citation type="submission" date="2021-04" db="EMBL/GenBank/DDBJ databases">
        <authorList>
            <person name="Gilroy R."/>
        </authorList>
    </citation>
    <scope>NUCLEOTIDE SEQUENCE</scope>
    <source>
        <strain evidence="7">CHK185-1770</strain>
    </source>
</reference>
<reference evidence="7" key="1">
    <citation type="journal article" date="2021" name="PeerJ">
        <title>Extensive microbial diversity within the chicken gut microbiome revealed by metagenomics and culture.</title>
        <authorList>
            <person name="Gilroy R."/>
            <person name="Ravi A."/>
            <person name="Getino M."/>
            <person name="Pursley I."/>
            <person name="Horton D.L."/>
            <person name="Alikhan N.F."/>
            <person name="Baker D."/>
            <person name="Gharbi K."/>
            <person name="Hall N."/>
            <person name="Watson M."/>
            <person name="Adriaenssens E.M."/>
            <person name="Foster-Nyarko E."/>
            <person name="Jarju S."/>
            <person name="Secka A."/>
            <person name="Antonio M."/>
            <person name="Oren A."/>
            <person name="Chaudhuri R.R."/>
            <person name="La Ragione R."/>
            <person name="Hildebrand F."/>
            <person name="Pallen M.J."/>
        </authorList>
    </citation>
    <scope>NUCLEOTIDE SEQUENCE</scope>
    <source>
        <strain evidence="7">CHK185-1770</strain>
    </source>
</reference>
<dbReference type="FunFam" id="2.40.50.1070:FF:000003">
    <property type="entry name" value="23S rRNA (Uracil-5-)-methyltransferase RumA"/>
    <property type="match status" value="1"/>
</dbReference>
<evidence type="ECO:0000313" key="7">
    <source>
        <dbReference type="EMBL" id="HJB97354.1"/>
    </source>
</evidence>
<dbReference type="InterPro" id="IPR010280">
    <property type="entry name" value="U5_MeTrfase_fam"/>
</dbReference>
<dbReference type="EC" id="2.1.1.190" evidence="7"/>
<dbReference type="GO" id="GO:0070041">
    <property type="term" value="F:rRNA (uridine-C5-)-methyltransferase activity"/>
    <property type="evidence" value="ECO:0007669"/>
    <property type="project" value="TreeGrafter"/>
</dbReference>
<keyword evidence="3 4" id="KW-0949">S-adenosyl-L-methionine</keyword>
<organism evidence="7 8">
    <name type="scientific">Candidatus Acutalibacter pullicola</name>
    <dbReference type="NCBI Taxonomy" id="2838417"/>
    <lineage>
        <taxon>Bacteria</taxon>
        <taxon>Bacillati</taxon>
        <taxon>Bacillota</taxon>
        <taxon>Clostridia</taxon>
        <taxon>Eubacteriales</taxon>
        <taxon>Acutalibacteraceae</taxon>
        <taxon>Acutalibacter</taxon>
    </lineage>
</organism>
<dbReference type="PANTHER" id="PTHR11061:SF30">
    <property type="entry name" value="TRNA (URACIL(54)-C(5))-METHYLTRANSFERASE"/>
    <property type="match status" value="1"/>
</dbReference>
<accession>A0A9D2MTV5</accession>
<dbReference type="PROSITE" id="PS51687">
    <property type="entry name" value="SAM_MT_RNA_M5U"/>
    <property type="match status" value="1"/>
</dbReference>
<evidence type="ECO:0000256" key="2">
    <source>
        <dbReference type="ARBA" id="ARBA00022679"/>
    </source>
</evidence>
<sequence length="411" mass="45698">MENRRPSRPAPRRSAPARPQGPQGETAVHAPCPVYRKCGGCQLQNLSYPRQLAWKQDRCQKLLGKFGKVSPLVGMENPYHYRNKVQAAFSYDKRRGKIVSGVYQSSTHRIVPIDSCQTEDETADRIIVSVRKLLGDFKLTAYDENTGRGFLRHVLVKRAFSTGQVMVVLVTGTPVFTAKKHFVTKLLQLHPEITTILQNINDRRTSLVLGDREKVLYGSGTIVDQLCGCTFRISAKSFYQINPVQTEVLYNKAMEFAGLSGKEKVLDAYCGIGTIGLVAAKRGAGQVLGVEVNPDAVRDAIQNAKENGAKNAWFTCGDAGDFLEEAALNGERWDVVFLDPPRAGASREFLTALCACAPKRVVYISCDPETLARDLGFLQANHYRIEAIQPVDMFPHTQHIECVVKLTRREK</sequence>
<feature type="binding site" evidence="4">
    <location>
        <position position="339"/>
    </location>
    <ligand>
        <name>S-adenosyl-L-methionine</name>
        <dbReference type="ChEBI" id="CHEBI:59789"/>
    </ligand>
</feature>
<comment type="caution">
    <text evidence="7">The sequence shown here is derived from an EMBL/GenBank/DDBJ whole genome shotgun (WGS) entry which is preliminary data.</text>
</comment>
<proteinExistence type="inferred from homology"/>
<dbReference type="InterPro" id="IPR030391">
    <property type="entry name" value="MeTrfase_TrmA_CS"/>
</dbReference>
<dbReference type="PROSITE" id="PS01231">
    <property type="entry name" value="TRMA_2"/>
    <property type="match status" value="1"/>
</dbReference>
<dbReference type="InterPro" id="IPR029063">
    <property type="entry name" value="SAM-dependent_MTases_sf"/>
</dbReference>
<feature type="compositionally biased region" description="Basic residues" evidence="6">
    <location>
        <begin position="1"/>
        <end position="11"/>
    </location>
</feature>
<keyword evidence="2 4" id="KW-0808">Transferase</keyword>
<dbReference type="SUPFAM" id="SSF53335">
    <property type="entry name" value="S-adenosyl-L-methionine-dependent methyltransferases"/>
    <property type="match status" value="1"/>
</dbReference>
<dbReference type="EMBL" id="DWXG01000016">
    <property type="protein sequence ID" value="HJB97354.1"/>
    <property type="molecule type" value="Genomic_DNA"/>
</dbReference>
<dbReference type="AlphaFoldDB" id="A0A9D2MTV5"/>
<dbReference type="PROSITE" id="PS01230">
    <property type="entry name" value="TRMA_1"/>
    <property type="match status" value="1"/>
</dbReference>
<feature type="active site" description="Nucleophile" evidence="4">
    <location>
        <position position="366"/>
    </location>
</feature>
<feature type="binding site" evidence="4">
    <location>
        <position position="269"/>
    </location>
    <ligand>
        <name>S-adenosyl-L-methionine</name>
        <dbReference type="ChEBI" id="CHEBI:59789"/>
    </ligand>
</feature>
<dbReference type="FunFam" id="3.40.50.150:FF:000009">
    <property type="entry name" value="23S rRNA (Uracil(1939)-C(5))-methyltransferase RlmD"/>
    <property type="match status" value="1"/>
</dbReference>
<comment type="similarity">
    <text evidence="4">Belongs to the class I-like SAM-binding methyltransferase superfamily. RNA M5U methyltransferase family.</text>
</comment>
<dbReference type="Proteomes" id="UP000826793">
    <property type="component" value="Unassembled WGS sequence"/>
</dbReference>
<name>A0A9D2MTV5_9FIRM</name>
<feature type="region of interest" description="Disordered" evidence="6">
    <location>
        <begin position="1"/>
        <end position="28"/>
    </location>
</feature>
<evidence type="ECO:0000256" key="4">
    <source>
        <dbReference type="PROSITE-ProRule" id="PRU01024"/>
    </source>
</evidence>
<protein>
    <submittedName>
        <fullName evidence="7">23S rRNA (Uracil(1939)-C(5))-methyltransferase RlmD</fullName>
        <ecNumber evidence="7">2.1.1.190</ecNumber>
    </submittedName>
</protein>